<comment type="similarity">
    <text evidence="3 13">Belongs to the peptidase A1 family.</text>
</comment>
<dbReference type="PRINTS" id="PR00792">
    <property type="entry name" value="PEPSIN"/>
</dbReference>
<dbReference type="GO" id="GO:0006508">
    <property type="term" value="P:proteolysis"/>
    <property type="evidence" value="ECO:0007669"/>
    <property type="project" value="UniProtKB-KW"/>
</dbReference>
<keyword evidence="8 13" id="KW-0064">Aspartyl protease</keyword>
<dbReference type="InterPro" id="IPR021109">
    <property type="entry name" value="Peptidase_aspartic_dom_sf"/>
</dbReference>
<feature type="region of interest" description="Disordered" evidence="14">
    <location>
        <begin position="113"/>
        <end position="137"/>
    </location>
</feature>
<keyword evidence="17" id="KW-1185">Reference proteome</keyword>
<evidence type="ECO:0000313" key="16">
    <source>
        <dbReference type="EMBL" id="KAA8903910.1"/>
    </source>
</evidence>
<dbReference type="CDD" id="cd05474">
    <property type="entry name" value="SAP_like"/>
    <property type="match status" value="1"/>
</dbReference>
<evidence type="ECO:0000256" key="7">
    <source>
        <dbReference type="ARBA" id="ARBA00022729"/>
    </source>
</evidence>
<dbReference type="PANTHER" id="PTHR47966">
    <property type="entry name" value="BETA-SITE APP-CLEAVING ENZYME, ISOFORM A-RELATED"/>
    <property type="match status" value="1"/>
</dbReference>
<dbReference type="InterPro" id="IPR033876">
    <property type="entry name" value="SAP-like"/>
</dbReference>
<evidence type="ECO:0000256" key="4">
    <source>
        <dbReference type="ARBA" id="ARBA00013207"/>
    </source>
</evidence>
<dbReference type="PROSITE" id="PS00141">
    <property type="entry name" value="ASP_PROTEASE"/>
    <property type="match status" value="2"/>
</dbReference>
<dbReference type="InterPro" id="IPR033121">
    <property type="entry name" value="PEPTIDASE_A1"/>
</dbReference>
<evidence type="ECO:0000256" key="1">
    <source>
        <dbReference type="ARBA" id="ARBA00001675"/>
    </source>
</evidence>
<gene>
    <name evidence="16" type="ORF">DIURU_002132</name>
</gene>
<protein>
    <recommendedName>
        <fullName evidence="4">candidapepsin</fullName>
        <ecNumber evidence="4">3.4.23.24</ecNumber>
    </recommendedName>
</protein>
<dbReference type="PANTHER" id="PTHR47966:SF65">
    <property type="entry name" value="ASPARTIC-TYPE ENDOPEPTIDASE"/>
    <property type="match status" value="1"/>
</dbReference>
<feature type="region of interest" description="Disordered" evidence="14">
    <location>
        <begin position="487"/>
        <end position="510"/>
    </location>
</feature>
<accession>A0A642UR13</accession>
<evidence type="ECO:0000256" key="14">
    <source>
        <dbReference type="SAM" id="MobiDB-lite"/>
    </source>
</evidence>
<proteinExistence type="inferred from homology"/>
<sequence length="532" mass="57782">MKLLKLSGMAVVAMAFEPLRLDFTVRRGNNLIEAQGPGGVEPPMLRKRDSAEMELTNAQTYYMCTLKFGSNSDEVKVLVDTGSSDLWVSSHDVNCLAPSTQKRDYRNFEAFLERQHKRDEPSGTTDENTDPSKTENKWNPFAFTTIFYSNAPATGDVTGSSDGSGECTKLGSFATESSNSWKVNQSESFFIQYADGTAAKGVWGTDRVGFDQTFVDGLTFAVANKSSSDVGVLGIGLQGLESTLNKYSNLPMKLKEQGKIAKNLYSLYLNSQDAKTGSILFGGVDHAKYEGDLLALPIVSSEKLTHQIIRLEVPLYGINLVGSNNQNISVTNNKYPALLDSGTTLTYLPKAMVQTIANALNADYSQRNGGYMMECITDSNAYLDFDFAGKVIRVPITDMQVGTSSSKYCMLGIMTQDSDSSSNPYLVLGDNFLRNAYIVYDLDDMIISMAQVKFTDEENIEVITSTISGLQTASAVTSFASQMENTQNAQLSTGSSSHSGSSSSDKKNNAKTTSVGISCMLGSLMICGMFLL</sequence>
<evidence type="ECO:0000256" key="13">
    <source>
        <dbReference type="RuleBase" id="RU000454"/>
    </source>
</evidence>
<keyword evidence="9 13" id="KW-0378">Hydrolase</keyword>
<dbReference type="SUPFAM" id="SSF50630">
    <property type="entry name" value="Acid proteases"/>
    <property type="match status" value="1"/>
</dbReference>
<dbReference type="GeneID" id="54780783"/>
<keyword evidence="7" id="KW-0732">Signal</keyword>
<organism evidence="16 17">
    <name type="scientific">Diutina rugosa</name>
    <name type="common">Yeast</name>
    <name type="synonym">Candida rugosa</name>
    <dbReference type="NCBI Taxonomy" id="5481"/>
    <lineage>
        <taxon>Eukaryota</taxon>
        <taxon>Fungi</taxon>
        <taxon>Dikarya</taxon>
        <taxon>Ascomycota</taxon>
        <taxon>Saccharomycotina</taxon>
        <taxon>Pichiomycetes</taxon>
        <taxon>Debaryomycetaceae</taxon>
        <taxon>Diutina</taxon>
    </lineage>
</organism>
<keyword evidence="6 13" id="KW-0645">Protease</keyword>
<dbReference type="OrthoDB" id="771136at2759"/>
<dbReference type="GO" id="GO:0004190">
    <property type="term" value="F:aspartic-type endopeptidase activity"/>
    <property type="evidence" value="ECO:0007669"/>
    <property type="project" value="UniProtKB-KW"/>
</dbReference>
<dbReference type="FunFam" id="2.40.70.10:FF:000023">
    <property type="entry name" value="Aspartic protease"/>
    <property type="match status" value="1"/>
</dbReference>
<dbReference type="RefSeq" id="XP_034013055.1">
    <property type="nucleotide sequence ID" value="XM_034154751.1"/>
</dbReference>
<comment type="catalytic activity">
    <reaction evidence="1">
        <text>Preferential cleavage at the carboxyl of hydrophobic amino acids, but fails to cleave 15-Leu-|-Tyr-16, 16-Tyr-|-Leu-17 and 24-Phe-|-Phe-25 of insulin B chain. Activates trypsinogen, and degrades keratin.</text>
        <dbReference type="EC" id="3.4.23.24"/>
    </reaction>
</comment>
<dbReference type="InterPro" id="IPR001461">
    <property type="entry name" value="Aspartic_peptidase_A1"/>
</dbReference>
<evidence type="ECO:0000313" key="17">
    <source>
        <dbReference type="Proteomes" id="UP000449547"/>
    </source>
</evidence>
<dbReference type="EMBL" id="SWFT01000065">
    <property type="protein sequence ID" value="KAA8903910.1"/>
    <property type="molecule type" value="Genomic_DNA"/>
</dbReference>
<feature type="active site" evidence="12">
    <location>
        <position position="340"/>
    </location>
</feature>
<evidence type="ECO:0000256" key="5">
    <source>
        <dbReference type="ARBA" id="ARBA00022525"/>
    </source>
</evidence>
<evidence type="ECO:0000256" key="9">
    <source>
        <dbReference type="ARBA" id="ARBA00022801"/>
    </source>
</evidence>
<keyword evidence="11" id="KW-1015">Disulfide bond</keyword>
<name>A0A642UR13_DIURU</name>
<evidence type="ECO:0000256" key="6">
    <source>
        <dbReference type="ARBA" id="ARBA00022670"/>
    </source>
</evidence>
<dbReference type="Pfam" id="PF00026">
    <property type="entry name" value="Asp"/>
    <property type="match status" value="1"/>
</dbReference>
<dbReference type="PROSITE" id="PS51767">
    <property type="entry name" value="PEPTIDASE_A1"/>
    <property type="match status" value="1"/>
</dbReference>
<dbReference type="Gene3D" id="2.40.70.10">
    <property type="entry name" value="Acid Proteases"/>
    <property type="match status" value="2"/>
</dbReference>
<comment type="subcellular location">
    <subcellularLocation>
        <location evidence="2">Secreted</location>
    </subcellularLocation>
</comment>
<evidence type="ECO:0000256" key="2">
    <source>
        <dbReference type="ARBA" id="ARBA00004613"/>
    </source>
</evidence>
<dbReference type="InterPro" id="IPR001969">
    <property type="entry name" value="Aspartic_peptidase_AS"/>
</dbReference>
<evidence type="ECO:0000256" key="3">
    <source>
        <dbReference type="ARBA" id="ARBA00007447"/>
    </source>
</evidence>
<dbReference type="EC" id="3.4.23.24" evidence="4"/>
<feature type="compositionally biased region" description="Low complexity" evidence="14">
    <location>
        <begin position="492"/>
        <end position="503"/>
    </location>
</feature>
<evidence type="ECO:0000256" key="8">
    <source>
        <dbReference type="ARBA" id="ARBA00022750"/>
    </source>
</evidence>
<evidence type="ECO:0000259" key="15">
    <source>
        <dbReference type="PROSITE" id="PS51767"/>
    </source>
</evidence>
<dbReference type="Proteomes" id="UP000449547">
    <property type="component" value="Unassembled WGS sequence"/>
</dbReference>
<feature type="domain" description="Peptidase A1" evidence="15">
    <location>
        <begin position="62"/>
        <end position="450"/>
    </location>
</feature>
<comment type="caution">
    <text evidence="16">The sequence shown here is derived from an EMBL/GenBank/DDBJ whole genome shotgun (WGS) entry which is preliminary data.</text>
</comment>
<feature type="active site" evidence="12">
    <location>
        <position position="80"/>
    </location>
</feature>
<dbReference type="OMA" id="IWGYDDV"/>
<keyword evidence="10" id="KW-0865">Zymogen</keyword>
<dbReference type="VEuPathDB" id="FungiDB:DIURU_002132"/>
<dbReference type="GO" id="GO:0005576">
    <property type="term" value="C:extracellular region"/>
    <property type="evidence" value="ECO:0007669"/>
    <property type="project" value="UniProtKB-SubCell"/>
</dbReference>
<dbReference type="AlphaFoldDB" id="A0A642UR13"/>
<evidence type="ECO:0000256" key="12">
    <source>
        <dbReference type="PIRSR" id="PIRSR601461-1"/>
    </source>
</evidence>
<reference evidence="16 17" key="1">
    <citation type="submission" date="2019-07" db="EMBL/GenBank/DDBJ databases">
        <title>Genome assembly of two rare yeast pathogens: Diutina rugosa and Trichomonascus ciferrii.</title>
        <authorList>
            <person name="Mixao V."/>
            <person name="Saus E."/>
            <person name="Hansen A."/>
            <person name="Lass-Flor C."/>
            <person name="Gabaldon T."/>
        </authorList>
    </citation>
    <scope>NUCLEOTIDE SEQUENCE [LARGE SCALE GENOMIC DNA]</scope>
    <source>
        <strain evidence="16 17">CBS 613</strain>
    </source>
</reference>
<evidence type="ECO:0000256" key="10">
    <source>
        <dbReference type="ARBA" id="ARBA00023145"/>
    </source>
</evidence>
<keyword evidence="5" id="KW-0964">Secreted</keyword>
<evidence type="ECO:0000256" key="11">
    <source>
        <dbReference type="ARBA" id="ARBA00023157"/>
    </source>
</evidence>